<protein>
    <submittedName>
        <fullName evidence="2">Uncharacterized protein</fullName>
    </submittedName>
</protein>
<gene>
    <name evidence="2" type="primary">orf37</name>
</gene>
<dbReference type="RefSeq" id="YP_009394058.1">
    <property type="nucleotide sequence ID" value="NC_035271.1"/>
</dbReference>
<proteinExistence type="predicted"/>
<evidence type="ECO:0000256" key="1">
    <source>
        <dbReference type="SAM" id="Phobius"/>
    </source>
</evidence>
<accession>A0A1Z1M9H3</accession>
<keyword evidence="1" id="KW-0472">Membrane</keyword>
<feature type="transmembrane region" description="Helical" evidence="1">
    <location>
        <begin position="12"/>
        <end position="36"/>
    </location>
</feature>
<dbReference type="GeneID" id="33355857"/>
<evidence type="ECO:0000313" key="2">
    <source>
        <dbReference type="EMBL" id="ARW62620.1"/>
    </source>
</evidence>
<name>A0A1Z1M9H3_RHOCN</name>
<dbReference type="EMBL" id="MF101424">
    <property type="protein sequence ID" value="ARW62620.1"/>
    <property type="molecule type" value="Genomic_DNA"/>
</dbReference>
<keyword evidence="1" id="KW-0812">Transmembrane</keyword>
<geneLocation type="chloroplast" evidence="2"/>
<keyword evidence="1" id="KW-1133">Transmembrane helix</keyword>
<keyword evidence="2" id="KW-0934">Plastid</keyword>
<dbReference type="AlphaFoldDB" id="A0A1Z1M9H3"/>
<sequence>MLNYNNFIYTLYTLTISFLLTCIYSNYINAIFVVLLY</sequence>
<reference evidence="2" key="1">
    <citation type="journal article" date="2017" name="J. Phycol.">
        <title>Analysis of chloroplast genomes and a supermatrix inform reclassification of the Rhodomelaceae (Rhodophyta).</title>
        <authorList>
            <person name="Diaz-Tapia P."/>
            <person name="Maggs C.A."/>
            <person name="West J.A."/>
            <person name="Verbruggen H."/>
        </authorList>
    </citation>
    <scope>NUCLEOTIDE SEQUENCE</scope>
    <source>
        <strain evidence="2">PD508</strain>
    </source>
</reference>
<organism evidence="2">
    <name type="scientific">Rhodomela confervoides</name>
    <name type="common">Red alga</name>
    <dbReference type="NCBI Taxonomy" id="35163"/>
    <lineage>
        <taxon>Eukaryota</taxon>
        <taxon>Rhodophyta</taxon>
        <taxon>Florideophyceae</taxon>
        <taxon>Rhodymeniophycidae</taxon>
        <taxon>Ceramiales</taxon>
        <taxon>Rhodomelaceae</taxon>
        <taxon>Rhodomela</taxon>
    </lineage>
</organism>
<keyword evidence="2" id="KW-0150">Chloroplast</keyword>